<keyword evidence="7 10" id="KW-0626">Porin</keyword>
<dbReference type="Proteomes" id="UP000248887">
    <property type="component" value="Unassembled WGS sequence"/>
</dbReference>
<reference evidence="11 12" key="1">
    <citation type="submission" date="2017-08" db="EMBL/GenBank/DDBJ databases">
        <title>Infants hospitalized years apart are colonized by the same room-sourced microbial strains.</title>
        <authorList>
            <person name="Brooks B."/>
            <person name="Olm M.R."/>
            <person name="Firek B.A."/>
            <person name="Baker R."/>
            <person name="Thomas B.C."/>
            <person name="Morowitz M.J."/>
            <person name="Banfield J.F."/>
        </authorList>
    </citation>
    <scope>NUCLEOTIDE SEQUENCE [LARGE SCALE GENOMIC DNA]</scope>
    <source>
        <strain evidence="11">S2_005_001_R2_27</strain>
    </source>
</reference>
<dbReference type="GO" id="GO:0015288">
    <property type="term" value="F:porin activity"/>
    <property type="evidence" value="ECO:0007669"/>
    <property type="project" value="UniProtKB-KW"/>
</dbReference>
<comment type="similarity">
    <text evidence="1 10">Belongs to the alphaproteobacteria porin family.</text>
</comment>
<evidence type="ECO:0000256" key="7">
    <source>
        <dbReference type="ARBA" id="ARBA00023114"/>
    </source>
</evidence>
<keyword evidence="5" id="KW-0732">Signal</keyword>
<evidence type="ECO:0000256" key="9">
    <source>
        <dbReference type="ARBA" id="ARBA00023237"/>
    </source>
</evidence>
<accession>A0A2W5R6A5</accession>
<evidence type="ECO:0000256" key="5">
    <source>
        <dbReference type="ARBA" id="ARBA00022729"/>
    </source>
</evidence>
<dbReference type="GO" id="GO:0046930">
    <property type="term" value="C:pore complex"/>
    <property type="evidence" value="ECO:0007669"/>
    <property type="project" value="UniProtKB-KW"/>
</dbReference>
<comment type="domain">
    <text evidence="10">Consists of 16-stranded beta-barrel sheets, with large surface-exposed loops, that form a transmembrane pore at the center of each barrel. The pore is partially ocluded by a peptide loop that folds into the pore lumen.</text>
</comment>
<evidence type="ECO:0000313" key="11">
    <source>
        <dbReference type="EMBL" id="PZQ85216.1"/>
    </source>
</evidence>
<dbReference type="Pfam" id="PF02530">
    <property type="entry name" value="Porin_2"/>
    <property type="match status" value="1"/>
</dbReference>
<evidence type="ECO:0000256" key="2">
    <source>
        <dbReference type="ARBA" id="ARBA00022448"/>
    </source>
</evidence>
<keyword evidence="4 10" id="KW-0812">Transmembrane</keyword>
<keyword evidence="9 10" id="KW-0998">Cell outer membrane</keyword>
<keyword evidence="2 10" id="KW-0813">Transport</keyword>
<name>A0A2W5R6A5_ANCNO</name>
<dbReference type="InterPro" id="IPR003684">
    <property type="entry name" value="Porin_alphabac"/>
</dbReference>
<organism evidence="11 12">
    <name type="scientific">Ancylobacter novellus</name>
    <name type="common">Thiobacillus novellus</name>
    <dbReference type="NCBI Taxonomy" id="921"/>
    <lineage>
        <taxon>Bacteria</taxon>
        <taxon>Pseudomonadati</taxon>
        <taxon>Pseudomonadota</taxon>
        <taxon>Alphaproteobacteria</taxon>
        <taxon>Hyphomicrobiales</taxon>
        <taxon>Xanthobacteraceae</taxon>
        <taxon>Ancylobacter</taxon>
    </lineage>
</organism>
<evidence type="ECO:0000256" key="4">
    <source>
        <dbReference type="ARBA" id="ARBA00022692"/>
    </source>
</evidence>
<dbReference type="GO" id="GO:0009279">
    <property type="term" value="C:cell outer membrane"/>
    <property type="evidence" value="ECO:0007669"/>
    <property type="project" value="UniProtKB-SubCell"/>
</dbReference>
<keyword evidence="3 10" id="KW-1134">Transmembrane beta strand</keyword>
<keyword evidence="6 10" id="KW-0406">Ion transport</keyword>
<evidence type="ECO:0000256" key="6">
    <source>
        <dbReference type="ARBA" id="ARBA00023065"/>
    </source>
</evidence>
<comment type="caution">
    <text evidence="11">The sequence shown here is derived from an EMBL/GenBank/DDBJ whole genome shotgun (WGS) entry which is preliminary data.</text>
</comment>
<protein>
    <recommendedName>
        <fullName evidence="10">Porin</fullName>
    </recommendedName>
</protein>
<evidence type="ECO:0000256" key="3">
    <source>
        <dbReference type="ARBA" id="ARBA00022452"/>
    </source>
</evidence>
<sequence>MAARIESIGRGAEVRNAGFGLVGAAAIALLAPPPAQAGDLPASPRYVKACKLDSPGFYQVPGTDTCLRIGGYQWAEGYYNSYTDYPQQNDTSYAIATLGLQMDARSQTEYGTLRSFIDLRFQWRGSDPWSDAPEHTVVQPWNFYIQFNGFTFGYDQSFFDFYDNQDVLGTDPATISDNVQTLLAAYTWSLANGYSATLSLEDASEREAGVAFADPTASDANDSPASLARLPDIVANFGQSADWGQFQLSAALHEVSATRGNGSTLSVSDWGYALQAGVMFNLPAIASGDTLYIEGAYVDGAVSYLGLVNASGDFAPPDAYLSADGSLSRVSGWNIVGQYLHNWNATWNSAAFGGYARFDINDPVAQAAYGASGGTNYNVGANVTWTPVAPLAFTVQYDFNVYAARDWRPTGLGLPVASQAAHQLLLMVARTF</sequence>
<dbReference type="AlphaFoldDB" id="A0A2W5R6A5"/>
<keyword evidence="8 10" id="KW-0472">Membrane</keyword>
<evidence type="ECO:0000256" key="8">
    <source>
        <dbReference type="ARBA" id="ARBA00023136"/>
    </source>
</evidence>
<gene>
    <name evidence="11" type="ORF">DI549_02125</name>
</gene>
<dbReference type="EMBL" id="QFQD01000004">
    <property type="protein sequence ID" value="PZQ85216.1"/>
    <property type="molecule type" value="Genomic_DNA"/>
</dbReference>
<comment type="function">
    <text evidence="10">Forms passive diffusion pores that allow small molecular weight hydrophilic materials across the outer membrane.</text>
</comment>
<evidence type="ECO:0000256" key="10">
    <source>
        <dbReference type="RuleBase" id="RU364005"/>
    </source>
</evidence>
<proteinExistence type="inferred from homology"/>
<evidence type="ECO:0000313" key="12">
    <source>
        <dbReference type="Proteomes" id="UP000248887"/>
    </source>
</evidence>
<dbReference type="GO" id="GO:0006811">
    <property type="term" value="P:monoatomic ion transport"/>
    <property type="evidence" value="ECO:0007669"/>
    <property type="project" value="UniProtKB-KW"/>
</dbReference>
<comment type="subcellular location">
    <subcellularLocation>
        <location evidence="10">Cell outer membrane</location>
        <topology evidence="10">Multi-pass membrane protein</topology>
    </subcellularLocation>
</comment>
<evidence type="ECO:0000256" key="1">
    <source>
        <dbReference type="ARBA" id="ARBA00009521"/>
    </source>
</evidence>